<name>A0AAD4KQ49_9EURO</name>
<accession>A0AAD4KQ49</accession>
<dbReference type="EMBL" id="JAJTJA010000007">
    <property type="protein sequence ID" value="KAH8696685.1"/>
    <property type="molecule type" value="Genomic_DNA"/>
</dbReference>
<evidence type="ECO:0000256" key="2">
    <source>
        <dbReference type="ARBA" id="ARBA00022598"/>
    </source>
</evidence>
<evidence type="ECO:0000256" key="6">
    <source>
        <dbReference type="ARBA" id="ARBA00023146"/>
    </source>
</evidence>
<feature type="domain" description="Aminoacyl-tRNA synthetase class I anticodon-binding" evidence="9">
    <location>
        <begin position="493"/>
        <end position="531"/>
    </location>
</feature>
<dbReference type="InterPro" id="IPR049940">
    <property type="entry name" value="GluQ/Sye"/>
</dbReference>
<keyword evidence="11" id="KW-1185">Reference proteome</keyword>
<keyword evidence="4 7" id="KW-0067">ATP-binding</keyword>
<evidence type="ECO:0000256" key="3">
    <source>
        <dbReference type="ARBA" id="ARBA00022741"/>
    </source>
</evidence>
<dbReference type="GO" id="GO:0006424">
    <property type="term" value="P:glutamyl-tRNA aminoacylation"/>
    <property type="evidence" value="ECO:0007669"/>
    <property type="project" value="TreeGrafter"/>
</dbReference>
<sequence>MATPRWRILTARPSWICIQCRANSSVASRISPPPQALRTGKNKNALLNVPARTRFAPSPTGYLHLGSLRTALFNYLVAKKTGGQFLLRLEDTDQKRTIPGAEERLYEDLRWAGLNWDEGPNVGGRYGPYRQSERTALYRKHADSLISSGHAYRCFCSAERLDTLARHRNQQGLPLGYDRKCASIRPEEAEDRAAGGEAHVVRLKTDGYPMFHDLVYGKTGQNRSGGKKQLEFIDRVYEDPILLKSDGYPTYHLANVVDDHEMKITHVIRGHKRNADIDISLFKDRGIMPSALLNFAALLGWSHTSKSDVLTLKEMEEMFNLKITKGNTVVAFEKMWFLQKAHAQRCASERGPEIQELEDKSSVVAEEILAAEHQSTERPVRDIVTLLLQADAKSYTSPEEFINRNKTFFIAPSDRPAYEPTTKNASSATVSLSALHTAAAALTLTPESHWDIETHRLNIKSYNFAGSLNASDSPSDTDTAAANPIAQDKAFKKELYHYLRWALSAGAPGPGIPETLTILGRAESVRRLQGARELTTPVVQNTCRVPKTPIKLTRATVNVSGMEKNADNSWMGSLAPK</sequence>
<dbReference type="AlphaFoldDB" id="A0AAD4KQ49"/>
<dbReference type="Pfam" id="PF19269">
    <property type="entry name" value="Anticodon_2"/>
    <property type="match status" value="1"/>
</dbReference>
<gene>
    <name evidence="10" type="ORF">BGW36DRAFT_398168</name>
</gene>
<dbReference type="Gene3D" id="3.40.50.620">
    <property type="entry name" value="HUPs"/>
    <property type="match status" value="1"/>
</dbReference>
<evidence type="ECO:0000256" key="7">
    <source>
        <dbReference type="RuleBase" id="RU363037"/>
    </source>
</evidence>
<comment type="caution">
    <text evidence="10">The sequence shown here is derived from an EMBL/GenBank/DDBJ whole genome shotgun (WGS) entry which is preliminary data.</text>
</comment>
<dbReference type="Gene3D" id="1.10.10.350">
    <property type="match status" value="1"/>
</dbReference>
<keyword evidence="5 7" id="KW-0648">Protein biosynthesis</keyword>
<dbReference type="InterPro" id="IPR014729">
    <property type="entry name" value="Rossmann-like_a/b/a_fold"/>
</dbReference>
<comment type="similarity">
    <text evidence="1">Belongs to the class-I aminoacyl-tRNA synthetase family. Glutamate--tRNA ligase type 1 subfamily.</text>
</comment>
<dbReference type="InterPro" id="IPR000924">
    <property type="entry name" value="Glu/Gln-tRNA-synth"/>
</dbReference>
<dbReference type="Proteomes" id="UP001201262">
    <property type="component" value="Unassembled WGS sequence"/>
</dbReference>
<dbReference type="PANTHER" id="PTHR43311">
    <property type="entry name" value="GLUTAMATE--TRNA LIGASE"/>
    <property type="match status" value="1"/>
</dbReference>
<dbReference type="PANTHER" id="PTHR43311:SF2">
    <property type="entry name" value="GLUTAMATE--TRNA LIGASE, MITOCHONDRIAL-RELATED"/>
    <property type="match status" value="1"/>
</dbReference>
<dbReference type="GO" id="GO:0000049">
    <property type="term" value="F:tRNA binding"/>
    <property type="evidence" value="ECO:0007669"/>
    <property type="project" value="InterPro"/>
</dbReference>
<dbReference type="GO" id="GO:0005524">
    <property type="term" value="F:ATP binding"/>
    <property type="evidence" value="ECO:0007669"/>
    <property type="project" value="UniProtKB-KW"/>
</dbReference>
<evidence type="ECO:0000313" key="10">
    <source>
        <dbReference type="EMBL" id="KAH8696685.1"/>
    </source>
</evidence>
<keyword evidence="6 7" id="KW-0030">Aminoacyl-tRNA synthetase</keyword>
<dbReference type="SUPFAM" id="SSF48163">
    <property type="entry name" value="An anticodon-binding domain of class I aminoacyl-tRNA synthetases"/>
    <property type="match status" value="1"/>
</dbReference>
<evidence type="ECO:0000256" key="4">
    <source>
        <dbReference type="ARBA" id="ARBA00022840"/>
    </source>
</evidence>
<evidence type="ECO:0000313" key="11">
    <source>
        <dbReference type="Proteomes" id="UP001201262"/>
    </source>
</evidence>
<evidence type="ECO:0000259" key="9">
    <source>
        <dbReference type="Pfam" id="PF19269"/>
    </source>
</evidence>
<protein>
    <submittedName>
        <fullName evidence="10">Glutamyl-tRNA synthetase</fullName>
    </submittedName>
</protein>
<dbReference type="InterPro" id="IPR020751">
    <property type="entry name" value="aa-tRNA-synth_I_codon-bd_sub2"/>
</dbReference>
<dbReference type="Pfam" id="PF00749">
    <property type="entry name" value="tRNA-synt_1c"/>
    <property type="match status" value="1"/>
</dbReference>
<keyword evidence="2 7" id="KW-0436">Ligase</keyword>
<dbReference type="GO" id="GO:0005739">
    <property type="term" value="C:mitochondrion"/>
    <property type="evidence" value="ECO:0007669"/>
    <property type="project" value="TreeGrafter"/>
</dbReference>
<keyword evidence="3 7" id="KW-0547">Nucleotide-binding</keyword>
<proteinExistence type="inferred from homology"/>
<dbReference type="RefSeq" id="XP_046071621.1">
    <property type="nucleotide sequence ID" value="XM_046218379.1"/>
</dbReference>
<dbReference type="InterPro" id="IPR008925">
    <property type="entry name" value="aa_tRNA-synth_I_cd-bd_sf"/>
</dbReference>
<feature type="domain" description="Glutamyl/glutaminyl-tRNA synthetase class Ib catalytic" evidence="8">
    <location>
        <begin position="52"/>
        <end position="271"/>
    </location>
</feature>
<dbReference type="InterPro" id="IPR020058">
    <property type="entry name" value="Glu/Gln-tRNA-synth_Ib_cat-dom"/>
</dbReference>
<dbReference type="Gene3D" id="1.10.1160.10">
    <property type="entry name" value="Glutamyl-trna Synthetase, Domain 2"/>
    <property type="match status" value="1"/>
</dbReference>
<dbReference type="PRINTS" id="PR00987">
    <property type="entry name" value="TRNASYNTHGLU"/>
</dbReference>
<dbReference type="InterPro" id="IPR045462">
    <property type="entry name" value="aa-tRNA-synth_I_cd-bd"/>
</dbReference>
<organism evidence="10 11">
    <name type="scientific">Talaromyces proteolyticus</name>
    <dbReference type="NCBI Taxonomy" id="1131652"/>
    <lineage>
        <taxon>Eukaryota</taxon>
        <taxon>Fungi</taxon>
        <taxon>Dikarya</taxon>
        <taxon>Ascomycota</taxon>
        <taxon>Pezizomycotina</taxon>
        <taxon>Eurotiomycetes</taxon>
        <taxon>Eurotiomycetidae</taxon>
        <taxon>Eurotiales</taxon>
        <taxon>Trichocomaceae</taxon>
        <taxon>Talaromyces</taxon>
        <taxon>Talaromyces sect. Bacilispori</taxon>
    </lineage>
</organism>
<evidence type="ECO:0000259" key="8">
    <source>
        <dbReference type="Pfam" id="PF00749"/>
    </source>
</evidence>
<dbReference type="SUPFAM" id="SSF52374">
    <property type="entry name" value="Nucleotidylyl transferase"/>
    <property type="match status" value="1"/>
</dbReference>
<dbReference type="GO" id="GO:0004818">
    <property type="term" value="F:glutamate-tRNA ligase activity"/>
    <property type="evidence" value="ECO:0007669"/>
    <property type="project" value="TreeGrafter"/>
</dbReference>
<reference evidence="10" key="1">
    <citation type="submission" date="2021-12" db="EMBL/GenBank/DDBJ databases">
        <title>Convergent genome expansion in fungi linked to evolution of root-endophyte symbiosis.</title>
        <authorList>
            <consortium name="DOE Joint Genome Institute"/>
            <person name="Ke Y.-H."/>
            <person name="Bonito G."/>
            <person name="Liao H.-L."/>
            <person name="Looney B."/>
            <person name="Rojas-Flechas A."/>
            <person name="Nash J."/>
            <person name="Hameed K."/>
            <person name="Schadt C."/>
            <person name="Martin F."/>
            <person name="Crous P.W."/>
            <person name="Miettinen O."/>
            <person name="Magnuson J.K."/>
            <person name="Labbe J."/>
            <person name="Jacobson D."/>
            <person name="Doktycz M.J."/>
            <person name="Veneault-Fourrey C."/>
            <person name="Kuo A."/>
            <person name="Mondo S."/>
            <person name="Calhoun S."/>
            <person name="Riley R."/>
            <person name="Ohm R."/>
            <person name="LaButti K."/>
            <person name="Andreopoulos B."/>
            <person name="Pangilinan J."/>
            <person name="Nolan M."/>
            <person name="Tritt A."/>
            <person name="Clum A."/>
            <person name="Lipzen A."/>
            <person name="Daum C."/>
            <person name="Barry K."/>
            <person name="Grigoriev I.V."/>
            <person name="Vilgalys R."/>
        </authorList>
    </citation>
    <scope>NUCLEOTIDE SEQUENCE</scope>
    <source>
        <strain evidence="10">PMI_201</strain>
    </source>
</reference>
<evidence type="ECO:0000256" key="5">
    <source>
        <dbReference type="ARBA" id="ARBA00022917"/>
    </source>
</evidence>
<dbReference type="InterPro" id="IPR020061">
    <property type="entry name" value="Glu_tRNA_lig_a-bdl"/>
</dbReference>
<dbReference type="GeneID" id="70248666"/>
<evidence type="ECO:0000256" key="1">
    <source>
        <dbReference type="ARBA" id="ARBA00007894"/>
    </source>
</evidence>